<dbReference type="Gene3D" id="3.60.21.10">
    <property type="match status" value="1"/>
</dbReference>
<dbReference type="InterPro" id="IPR004843">
    <property type="entry name" value="Calcineurin-like_PHP"/>
</dbReference>
<name>X1QM99_9ZZZZ</name>
<dbReference type="GO" id="GO:0046872">
    <property type="term" value="F:metal ion binding"/>
    <property type="evidence" value="ECO:0007669"/>
    <property type="project" value="UniProtKB-KW"/>
</dbReference>
<dbReference type="AlphaFoldDB" id="X1QM99"/>
<evidence type="ECO:0000256" key="2">
    <source>
        <dbReference type="ARBA" id="ARBA00022801"/>
    </source>
</evidence>
<keyword evidence="3" id="KW-0408">Iron</keyword>
<dbReference type="InterPro" id="IPR050884">
    <property type="entry name" value="CNP_phosphodiesterase-III"/>
</dbReference>
<comment type="similarity">
    <text evidence="4">Belongs to the cyclic nucleotide phosphodiesterase class-III family.</text>
</comment>
<proteinExistence type="inferred from homology"/>
<dbReference type="InterPro" id="IPR029052">
    <property type="entry name" value="Metallo-depent_PP-like"/>
</dbReference>
<dbReference type="EMBL" id="BARW01002261">
    <property type="protein sequence ID" value="GAI69647.1"/>
    <property type="molecule type" value="Genomic_DNA"/>
</dbReference>
<evidence type="ECO:0000256" key="4">
    <source>
        <dbReference type="ARBA" id="ARBA00025742"/>
    </source>
</evidence>
<keyword evidence="1" id="KW-0479">Metal-binding</keyword>
<dbReference type="PANTHER" id="PTHR42988:SF2">
    <property type="entry name" value="CYCLIC NUCLEOTIDE PHOSPHODIESTERASE CBUA0032-RELATED"/>
    <property type="match status" value="1"/>
</dbReference>
<gene>
    <name evidence="6" type="ORF">S12H4_06435</name>
</gene>
<comment type="caution">
    <text evidence="6">The sequence shown here is derived from an EMBL/GenBank/DDBJ whole genome shotgun (WGS) entry which is preliminary data.</text>
</comment>
<evidence type="ECO:0000259" key="5">
    <source>
        <dbReference type="Pfam" id="PF00149"/>
    </source>
</evidence>
<feature type="non-terminal residue" evidence="6">
    <location>
        <position position="1"/>
    </location>
</feature>
<evidence type="ECO:0000256" key="3">
    <source>
        <dbReference type="ARBA" id="ARBA00023004"/>
    </source>
</evidence>
<accession>X1QM99</accession>
<reference evidence="6" key="1">
    <citation type="journal article" date="2014" name="Front. Microbiol.">
        <title>High frequency of phylogenetically diverse reductive dehalogenase-homologous genes in deep subseafloor sedimentary metagenomes.</title>
        <authorList>
            <person name="Kawai M."/>
            <person name="Futagami T."/>
            <person name="Toyoda A."/>
            <person name="Takaki Y."/>
            <person name="Nishi S."/>
            <person name="Hori S."/>
            <person name="Arai W."/>
            <person name="Tsubouchi T."/>
            <person name="Morono Y."/>
            <person name="Uchiyama I."/>
            <person name="Ito T."/>
            <person name="Fujiyama A."/>
            <person name="Inagaki F."/>
            <person name="Takami H."/>
        </authorList>
    </citation>
    <scope>NUCLEOTIDE SEQUENCE</scope>
    <source>
        <strain evidence="6">Expedition CK06-06</strain>
    </source>
</reference>
<feature type="domain" description="Calcineurin-like phosphoesterase" evidence="5">
    <location>
        <begin position="9"/>
        <end position="139"/>
    </location>
</feature>
<evidence type="ECO:0000313" key="6">
    <source>
        <dbReference type="EMBL" id="GAI69647.1"/>
    </source>
</evidence>
<organism evidence="6">
    <name type="scientific">marine sediment metagenome</name>
    <dbReference type="NCBI Taxonomy" id="412755"/>
    <lineage>
        <taxon>unclassified sequences</taxon>
        <taxon>metagenomes</taxon>
        <taxon>ecological metagenomes</taxon>
    </lineage>
</organism>
<sequence>QRILNINKQRTFICPGNHDIDISKREISKEYINRINEVTIPNNCIITEKVNLLNNKEDNFSLLIANSCFHNNHKFGEIDLEEFRKKIEMANMSNKILMLHHHILPIDRNDNSHLSNSYGLIKIFDKFGLNYIIHGHRHSELKIKINGCKVIGVGALGGEVEKMA</sequence>
<dbReference type="Pfam" id="PF00149">
    <property type="entry name" value="Metallophos"/>
    <property type="match status" value="1"/>
</dbReference>
<dbReference type="SUPFAM" id="SSF56300">
    <property type="entry name" value="Metallo-dependent phosphatases"/>
    <property type="match status" value="1"/>
</dbReference>
<evidence type="ECO:0000256" key="1">
    <source>
        <dbReference type="ARBA" id="ARBA00022723"/>
    </source>
</evidence>
<dbReference type="GO" id="GO:0016787">
    <property type="term" value="F:hydrolase activity"/>
    <property type="evidence" value="ECO:0007669"/>
    <property type="project" value="UniProtKB-KW"/>
</dbReference>
<keyword evidence="2" id="KW-0378">Hydrolase</keyword>
<dbReference type="PANTHER" id="PTHR42988">
    <property type="entry name" value="PHOSPHOHYDROLASE"/>
    <property type="match status" value="1"/>
</dbReference>
<protein>
    <recommendedName>
        <fullName evidence="5">Calcineurin-like phosphoesterase domain-containing protein</fullName>
    </recommendedName>
</protein>